<comment type="caution">
    <text evidence="7">The sequence shown here is derived from an EMBL/GenBank/DDBJ whole genome shotgun (WGS) entry which is preliminary data.</text>
</comment>
<name>A0A6A6LAT7_HEVBR</name>
<evidence type="ECO:0000256" key="4">
    <source>
        <dbReference type="ARBA" id="ARBA00023089"/>
    </source>
</evidence>
<dbReference type="InterPro" id="IPR012474">
    <property type="entry name" value="Frigida"/>
</dbReference>
<feature type="region of interest" description="Disordered" evidence="6">
    <location>
        <begin position="115"/>
        <end position="144"/>
    </location>
</feature>
<evidence type="ECO:0000313" key="8">
    <source>
        <dbReference type="Proteomes" id="UP000467840"/>
    </source>
</evidence>
<evidence type="ECO:0000256" key="5">
    <source>
        <dbReference type="RuleBase" id="RU364012"/>
    </source>
</evidence>
<sequence length="638" mass="71618">MQSLTVLNSCLSMSSSTDQIFSDQKPPQSNPQNIRKTFNKLKKYTSKLANFALQWQDLEDHFLSIKTQLQELEKTYKINTQQAFSSQIENPERVNGDTITRPVVESENRVLESEIEDCETKPSVHSQNENLESEQNWKSRSGSKSPYIPIDSGRSLLLYLNEHVKEHEVLKSGVYKVLKDASHPGKVVLEALRFFYPSDSSKGDLRTDVSVTRKSCVVLLEELGRVGPLIGSQDRGEALRMVLEWKEKMKKSLEVFGFLMLVAVFGLVDEFDKEETLKHFDNVAQREQAPELFRVLGFADKAHDFIQKLIGKNKILEAVPFIFAFGLVDKFPPLALLRLHAERAEKNYKKICSKGNNSSKALDDATGTEIAALRGVLGLIKKYELQSEYSPQVIRDRILKLKKQKNEKKAAGRFPKPVVQLQQQIGNKRTASDNSQQKQQDTYKRLRTVATTVPTSNISVNTPMNLKLPSYHQEAGLYRGEDAKYFSPLSGRTALANSFTNASVSATLTSQSTQLSRMHTASLISGQGAQQLIQSSRLSSLAVSSPVTAPTTLSDGRARNAFHTLSMSSVPGQYRPIGSVPAANHHHTPTIDRYRLMASTSFRPHMSALVSQYHTNIRNENTGRLGSTDFPYTNWHRI</sequence>
<dbReference type="Proteomes" id="UP000467840">
    <property type="component" value="Chromosome 1"/>
</dbReference>
<dbReference type="EMBL" id="JAAGAX010000011">
    <property type="protein sequence ID" value="KAF2298560.1"/>
    <property type="molecule type" value="Genomic_DNA"/>
</dbReference>
<evidence type="ECO:0000256" key="6">
    <source>
        <dbReference type="SAM" id="MobiDB-lite"/>
    </source>
</evidence>
<reference evidence="7 8" key="1">
    <citation type="journal article" date="2020" name="Mol. Plant">
        <title>The Chromosome-Based Rubber Tree Genome Provides New Insights into Spurge Genome Evolution and Rubber Biosynthesis.</title>
        <authorList>
            <person name="Liu J."/>
            <person name="Shi C."/>
            <person name="Shi C.C."/>
            <person name="Li W."/>
            <person name="Zhang Q.J."/>
            <person name="Zhang Y."/>
            <person name="Li K."/>
            <person name="Lu H.F."/>
            <person name="Shi C."/>
            <person name="Zhu S.T."/>
            <person name="Xiao Z.Y."/>
            <person name="Nan H."/>
            <person name="Yue Y."/>
            <person name="Zhu X.G."/>
            <person name="Wu Y."/>
            <person name="Hong X.N."/>
            <person name="Fan G.Y."/>
            <person name="Tong Y."/>
            <person name="Zhang D."/>
            <person name="Mao C.L."/>
            <person name="Liu Y.L."/>
            <person name="Hao S.J."/>
            <person name="Liu W.Q."/>
            <person name="Lv M.Q."/>
            <person name="Zhang H.B."/>
            <person name="Liu Y."/>
            <person name="Hu-Tang G.R."/>
            <person name="Wang J.P."/>
            <person name="Wang J.H."/>
            <person name="Sun Y.H."/>
            <person name="Ni S.B."/>
            <person name="Chen W.B."/>
            <person name="Zhang X.C."/>
            <person name="Jiao Y.N."/>
            <person name="Eichler E.E."/>
            <person name="Li G.H."/>
            <person name="Liu X."/>
            <person name="Gao L.Z."/>
        </authorList>
    </citation>
    <scope>NUCLEOTIDE SEQUENCE [LARGE SCALE GENOMIC DNA]</scope>
    <source>
        <strain evidence="8">cv. GT1</strain>
        <tissue evidence="7">Leaf</tissue>
    </source>
</reference>
<accession>A0A6A6LAT7</accession>
<proteinExistence type="inferred from homology"/>
<evidence type="ECO:0000313" key="7">
    <source>
        <dbReference type="EMBL" id="KAF2298560.1"/>
    </source>
</evidence>
<keyword evidence="4 5" id="KW-0287">Flowering</keyword>
<evidence type="ECO:0000256" key="2">
    <source>
        <dbReference type="ARBA" id="ARBA00022473"/>
    </source>
</evidence>
<keyword evidence="3 5" id="KW-0221">Differentiation</keyword>
<keyword evidence="8" id="KW-1185">Reference proteome</keyword>
<organism evidence="7 8">
    <name type="scientific">Hevea brasiliensis</name>
    <name type="common">Para rubber tree</name>
    <name type="synonym">Siphonia brasiliensis</name>
    <dbReference type="NCBI Taxonomy" id="3981"/>
    <lineage>
        <taxon>Eukaryota</taxon>
        <taxon>Viridiplantae</taxon>
        <taxon>Streptophyta</taxon>
        <taxon>Embryophyta</taxon>
        <taxon>Tracheophyta</taxon>
        <taxon>Spermatophyta</taxon>
        <taxon>Magnoliopsida</taxon>
        <taxon>eudicotyledons</taxon>
        <taxon>Gunneridae</taxon>
        <taxon>Pentapetalae</taxon>
        <taxon>rosids</taxon>
        <taxon>fabids</taxon>
        <taxon>Malpighiales</taxon>
        <taxon>Euphorbiaceae</taxon>
        <taxon>Crotonoideae</taxon>
        <taxon>Micrandreae</taxon>
        <taxon>Hevea</taxon>
    </lineage>
</organism>
<dbReference type="GO" id="GO:0030154">
    <property type="term" value="P:cell differentiation"/>
    <property type="evidence" value="ECO:0007669"/>
    <property type="project" value="UniProtKB-KW"/>
</dbReference>
<evidence type="ECO:0000256" key="3">
    <source>
        <dbReference type="ARBA" id="ARBA00022782"/>
    </source>
</evidence>
<evidence type="ECO:0000256" key="1">
    <source>
        <dbReference type="ARBA" id="ARBA00008956"/>
    </source>
</evidence>
<comment type="similarity">
    <text evidence="1 5">Belongs to the Frigida family.</text>
</comment>
<feature type="compositionally biased region" description="Polar residues" evidence="6">
    <location>
        <begin position="123"/>
        <end position="144"/>
    </location>
</feature>
<dbReference type="GO" id="GO:0009908">
    <property type="term" value="P:flower development"/>
    <property type="evidence" value="ECO:0007669"/>
    <property type="project" value="UniProtKB-KW"/>
</dbReference>
<dbReference type="Pfam" id="PF07899">
    <property type="entry name" value="Frigida"/>
    <property type="match status" value="1"/>
</dbReference>
<protein>
    <recommendedName>
        <fullName evidence="5">FRIGIDA-like protein</fullName>
    </recommendedName>
</protein>
<keyword evidence="2 5" id="KW-0217">Developmental protein</keyword>
<dbReference type="PANTHER" id="PTHR31791:SF32">
    <property type="entry name" value="FRIGIDA-LIKE PROTEIN"/>
    <property type="match status" value="1"/>
</dbReference>
<gene>
    <name evidence="7" type="ORF">GH714_024119</name>
</gene>
<dbReference type="AlphaFoldDB" id="A0A6A6LAT7"/>
<dbReference type="PANTHER" id="PTHR31791">
    <property type="entry name" value="FRIGIDA-LIKE PROTEIN 3-RELATED"/>
    <property type="match status" value="1"/>
</dbReference>